<gene>
    <name evidence="1" type="ORF">SAMN05421807_11674</name>
</gene>
<dbReference type="AlphaFoldDB" id="A0A1M5WIE2"/>
<evidence type="ECO:0000313" key="2">
    <source>
        <dbReference type="Proteomes" id="UP000184079"/>
    </source>
</evidence>
<proteinExistence type="predicted"/>
<organism evidence="1 2">
    <name type="scientific">Virgibacillus chiguensis</name>
    <dbReference type="NCBI Taxonomy" id="411959"/>
    <lineage>
        <taxon>Bacteria</taxon>
        <taxon>Bacillati</taxon>
        <taxon>Bacillota</taxon>
        <taxon>Bacilli</taxon>
        <taxon>Bacillales</taxon>
        <taxon>Bacillaceae</taxon>
        <taxon>Virgibacillus</taxon>
    </lineage>
</organism>
<sequence>MTCTNMANYHFYGEVFLPSYHAKASFKDLRNVIPTYLSPN</sequence>
<protein>
    <submittedName>
        <fullName evidence="1">Uncharacterized protein</fullName>
    </submittedName>
</protein>
<dbReference type="EMBL" id="FQXD01000016">
    <property type="protein sequence ID" value="SHH87158.1"/>
    <property type="molecule type" value="Genomic_DNA"/>
</dbReference>
<accession>A0A1M5WIE2</accession>
<name>A0A1M5WIE2_9BACI</name>
<keyword evidence="2" id="KW-1185">Reference proteome</keyword>
<evidence type="ECO:0000313" key="1">
    <source>
        <dbReference type="EMBL" id="SHH87158.1"/>
    </source>
</evidence>
<reference evidence="2" key="1">
    <citation type="submission" date="2016-11" db="EMBL/GenBank/DDBJ databases">
        <authorList>
            <person name="Varghese N."/>
            <person name="Submissions S."/>
        </authorList>
    </citation>
    <scope>NUCLEOTIDE SEQUENCE [LARGE SCALE GENOMIC DNA]</scope>
    <source>
        <strain evidence="2">CGMCC 1.6496</strain>
    </source>
</reference>
<dbReference type="Proteomes" id="UP000184079">
    <property type="component" value="Unassembled WGS sequence"/>
</dbReference>